<dbReference type="EMBL" id="CAJFCW020000003">
    <property type="protein sequence ID" value="CAG9100889.1"/>
    <property type="molecule type" value="Genomic_DNA"/>
</dbReference>
<name>A0A811KF28_9BILA</name>
<evidence type="ECO:0000313" key="3">
    <source>
        <dbReference type="EMBL" id="CAD5213449.1"/>
    </source>
</evidence>
<organism evidence="3 4">
    <name type="scientific">Bursaphelenchus okinawaensis</name>
    <dbReference type="NCBI Taxonomy" id="465554"/>
    <lineage>
        <taxon>Eukaryota</taxon>
        <taxon>Metazoa</taxon>
        <taxon>Ecdysozoa</taxon>
        <taxon>Nematoda</taxon>
        <taxon>Chromadorea</taxon>
        <taxon>Rhabditida</taxon>
        <taxon>Tylenchina</taxon>
        <taxon>Tylenchomorpha</taxon>
        <taxon>Aphelenchoidea</taxon>
        <taxon>Aphelenchoididae</taxon>
        <taxon>Bursaphelenchus</taxon>
    </lineage>
</organism>
<evidence type="ECO:0000313" key="4">
    <source>
        <dbReference type="Proteomes" id="UP000614601"/>
    </source>
</evidence>
<keyword evidence="2" id="KW-0732">Signal</keyword>
<feature type="region of interest" description="Disordered" evidence="1">
    <location>
        <begin position="156"/>
        <end position="176"/>
    </location>
</feature>
<dbReference type="EMBL" id="CAJFDH010000003">
    <property type="protein sequence ID" value="CAD5213449.1"/>
    <property type="molecule type" value="Genomic_DNA"/>
</dbReference>
<dbReference type="Proteomes" id="UP000783686">
    <property type="component" value="Unassembled WGS sequence"/>
</dbReference>
<accession>A0A811KF28</accession>
<gene>
    <name evidence="3" type="ORF">BOKJ2_LOCUS5098</name>
</gene>
<feature type="signal peptide" evidence="2">
    <location>
        <begin position="1"/>
        <end position="18"/>
    </location>
</feature>
<feature type="compositionally biased region" description="Basic residues" evidence="1">
    <location>
        <begin position="156"/>
        <end position="167"/>
    </location>
</feature>
<evidence type="ECO:0000256" key="1">
    <source>
        <dbReference type="SAM" id="MobiDB-lite"/>
    </source>
</evidence>
<comment type="caution">
    <text evidence="3">The sequence shown here is derived from an EMBL/GenBank/DDBJ whole genome shotgun (WGS) entry which is preliminary data.</text>
</comment>
<evidence type="ECO:0000256" key="2">
    <source>
        <dbReference type="SAM" id="SignalP"/>
    </source>
</evidence>
<protein>
    <submittedName>
        <fullName evidence="3">Uncharacterized protein</fullName>
    </submittedName>
</protein>
<keyword evidence="4" id="KW-1185">Reference proteome</keyword>
<dbReference type="AlphaFoldDB" id="A0A811KF28"/>
<feature type="chain" id="PRO_5036221071" evidence="2">
    <location>
        <begin position="19"/>
        <end position="176"/>
    </location>
</feature>
<sequence length="176" mass="19387">MFSCFLTVAALVGLGCQACNFDGPTDATVELGTYDDTITTQISVPDQKITVDEADNTLGVPQKVNDAFKRNVGTDQDVDTYFQSNPLLLNITTDSKDSYGTKSNNQYKVTVLPGTDWVIGKNIFNSLCGNKPAPTERPAGRKRRSAVFYVKKVKKNKKTSAKQHKGFTKSFKNFTQ</sequence>
<dbReference type="Proteomes" id="UP000614601">
    <property type="component" value="Unassembled WGS sequence"/>
</dbReference>
<proteinExistence type="predicted"/>
<reference evidence="3" key="1">
    <citation type="submission" date="2020-09" db="EMBL/GenBank/DDBJ databases">
        <authorList>
            <person name="Kikuchi T."/>
        </authorList>
    </citation>
    <scope>NUCLEOTIDE SEQUENCE</scope>
    <source>
        <strain evidence="3">SH1</strain>
    </source>
</reference>